<dbReference type="InterPro" id="IPR024567">
    <property type="entry name" value="RNase_HII/HIII_dom"/>
</dbReference>
<dbReference type="InterPro" id="IPR036397">
    <property type="entry name" value="RNaseH_sf"/>
</dbReference>
<evidence type="ECO:0000256" key="1">
    <source>
        <dbReference type="ARBA" id="ARBA00000077"/>
    </source>
</evidence>
<keyword evidence="4 9" id="KW-0540">Nuclease</keyword>
<feature type="binding site" evidence="9">
    <location>
        <position position="35"/>
    </location>
    <ligand>
        <name>a divalent metal cation</name>
        <dbReference type="ChEBI" id="CHEBI:60240"/>
    </ligand>
</feature>
<comment type="cofactor">
    <cofactor evidence="2">
        <name>Mg(2+)</name>
        <dbReference type="ChEBI" id="CHEBI:18420"/>
    </cofactor>
</comment>
<comment type="cofactor">
    <cofactor evidence="9">
        <name>Mn(2+)</name>
        <dbReference type="ChEBI" id="CHEBI:29035"/>
    </cofactor>
    <cofactor evidence="9">
        <name>Mg(2+)</name>
        <dbReference type="ChEBI" id="CHEBI:18420"/>
    </cofactor>
    <text evidence="9">Manganese or magnesium. Binds 1 divalent metal ion per monomer in the absence of substrate. May bind a second metal ion after substrate binding.</text>
</comment>
<dbReference type="EC" id="3.1.26.4" evidence="10"/>
<reference evidence="12" key="1">
    <citation type="submission" date="2022-12" db="EMBL/GenBank/DDBJ databases">
        <title>Genome assemblies of Blomia tropicalis.</title>
        <authorList>
            <person name="Cui Y."/>
        </authorList>
    </citation>
    <scope>NUCLEOTIDE SEQUENCE</scope>
    <source>
        <tissue evidence="12">Adult mites</tissue>
    </source>
</reference>
<dbReference type="Pfam" id="PF01351">
    <property type="entry name" value="RNase_HII"/>
    <property type="match status" value="1"/>
</dbReference>
<dbReference type="OMA" id="REECRFF"/>
<sequence length="306" mass="34893">MVDLKNFFDKSNELFHLSSSIPKISLEEDCILGIDEAGRGPVLGPMVYGLAYYPKRLQKDLNGDKFQDSKTLTEHERSSMFEKINSDEYQIGWFATVLSPIVISNAMLKRSKYNLNALSHDTAISLIHKAIDSGIQVKEVFLDTVGPADKYQSKLEAIFPNIKIKVSNKADSLYKIVSVASICAKVIRDHSIKNWKFIENITYDKESYGSGYPSDPKTKEFLKQAFDPIFGFPTFARFSWSTITKIMDENGVPCEWEDEQDEEEQENIKTFLKPKNSKKDCLKGKSSSFFKERNIEQVNSLSDIFK</sequence>
<name>A0A9Q0RN59_BLOTA</name>
<keyword evidence="7 9" id="KW-0378">Hydrolase</keyword>
<evidence type="ECO:0000313" key="12">
    <source>
        <dbReference type="EMBL" id="KAJ6222068.1"/>
    </source>
</evidence>
<evidence type="ECO:0000256" key="8">
    <source>
        <dbReference type="ARBA" id="ARBA00024981"/>
    </source>
</evidence>
<evidence type="ECO:0000313" key="13">
    <source>
        <dbReference type="Proteomes" id="UP001142055"/>
    </source>
</evidence>
<keyword evidence="13" id="KW-1185">Reference proteome</keyword>
<comment type="catalytic activity">
    <reaction evidence="1 9 10">
        <text>Endonucleolytic cleavage to 5'-phosphomonoester.</text>
        <dbReference type="EC" id="3.1.26.4"/>
    </reaction>
</comment>
<keyword evidence="6 9" id="KW-0255">Endonuclease</keyword>
<evidence type="ECO:0000256" key="3">
    <source>
        <dbReference type="ARBA" id="ARBA00007058"/>
    </source>
</evidence>
<dbReference type="PANTHER" id="PTHR10954:SF7">
    <property type="entry name" value="RIBONUCLEASE H2 SUBUNIT A"/>
    <property type="match status" value="1"/>
</dbReference>
<dbReference type="InterPro" id="IPR012337">
    <property type="entry name" value="RNaseH-like_sf"/>
</dbReference>
<dbReference type="GO" id="GO:0032299">
    <property type="term" value="C:ribonuclease H2 complex"/>
    <property type="evidence" value="ECO:0007669"/>
    <property type="project" value="UniProtKB-ARBA"/>
</dbReference>
<feature type="binding site" evidence="9">
    <location>
        <position position="36"/>
    </location>
    <ligand>
        <name>a divalent metal cation</name>
        <dbReference type="ChEBI" id="CHEBI:60240"/>
    </ligand>
</feature>
<gene>
    <name evidence="12" type="ORF">RDWZM_000613</name>
</gene>
<dbReference type="Gene3D" id="1.10.10.460">
    <property type="entry name" value="Ribonuclease hii. Domain 2"/>
    <property type="match status" value="1"/>
</dbReference>
<dbReference type="InterPro" id="IPR001352">
    <property type="entry name" value="RNase_HII/HIII"/>
</dbReference>
<evidence type="ECO:0000259" key="11">
    <source>
        <dbReference type="PROSITE" id="PS51975"/>
    </source>
</evidence>
<dbReference type="FunFam" id="1.10.10.460:FF:000001">
    <property type="entry name" value="Ribonuclease"/>
    <property type="match status" value="1"/>
</dbReference>
<dbReference type="InterPro" id="IPR004649">
    <property type="entry name" value="RNase_H2_suA"/>
</dbReference>
<dbReference type="Proteomes" id="UP001142055">
    <property type="component" value="Chromosome 1"/>
</dbReference>
<feature type="binding site" evidence="9">
    <location>
        <position position="143"/>
    </location>
    <ligand>
        <name>a divalent metal cation</name>
        <dbReference type="ChEBI" id="CHEBI:60240"/>
    </ligand>
</feature>
<feature type="domain" description="RNase H type-2" evidence="11">
    <location>
        <begin position="29"/>
        <end position="252"/>
    </location>
</feature>
<dbReference type="GO" id="GO:0006298">
    <property type="term" value="P:mismatch repair"/>
    <property type="evidence" value="ECO:0007669"/>
    <property type="project" value="TreeGrafter"/>
</dbReference>
<comment type="caution">
    <text evidence="12">The sequence shown here is derived from an EMBL/GenBank/DDBJ whole genome shotgun (WGS) entry which is preliminary data.</text>
</comment>
<evidence type="ECO:0000256" key="4">
    <source>
        <dbReference type="ARBA" id="ARBA00022722"/>
    </source>
</evidence>
<dbReference type="PANTHER" id="PTHR10954">
    <property type="entry name" value="RIBONUCLEASE H2 SUBUNIT A"/>
    <property type="match status" value="1"/>
</dbReference>
<dbReference type="SUPFAM" id="SSF53098">
    <property type="entry name" value="Ribonuclease H-like"/>
    <property type="match status" value="1"/>
</dbReference>
<comment type="function">
    <text evidence="10">Endonuclease that specifically degrades the RNA of RNA-DNA hybrids.</text>
</comment>
<evidence type="ECO:0000256" key="2">
    <source>
        <dbReference type="ARBA" id="ARBA00001946"/>
    </source>
</evidence>
<dbReference type="CDD" id="cd07181">
    <property type="entry name" value="RNase_HII_eukaryota_like"/>
    <property type="match status" value="1"/>
</dbReference>
<comment type="function">
    <text evidence="8">Catalytic subunit of RNase HII, an endonuclease that specifically degrades the RNA of RNA:DNA hybrids. Participates in DNA replication, possibly by mediating the removal of lagging-strand Okazaki fragment RNA primers during DNA replication. Mediates the excision of single ribonucleotides from DNA:RNA duplexes.</text>
</comment>
<dbReference type="GO" id="GO:0043137">
    <property type="term" value="P:DNA replication, removal of RNA primer"/>
    <property type="evidence" value="ECO:0007669"/>
    <property type="project" value="TreeGrafter"/>
</dbReference>
<dbReference type="PROSITE" id="PS51975">
    <property type="entry name" value="RNASE_H_2"/>
    <property type="match status" value="1"/>
</dbReference>
<evidence type="ECO:0000256" key="7">
    <source>
        <dbReference type="ARBA" id="ARBA00022801"/>
    </source>
</evidence>
<protein>
    <recommendedName>
        <fullName evidence="10">Ribonuclease</fullName>
        <ecNumber evidence="10">3.1.26.4</ecNumber>
    </recommendedName>
</protein>
<comment type="similarity">
    <text evidence="3">Belongs to the RNase HII family. Eukaryotic subfamily.</text>
</comment>
<proteinExistence type="inferred from homology"/>
<keyword evidence="5 9" id="KW-0479">Metal-binding</keyword>
<organism evidence="12 13">
    <name type="scientific">Blomia tropicalis</name>
    <name type="common">Mite</name>
    <dbReference type="NCBI Taxonomy" id="40697"/>
    <lineage>
        <taxon>Eukaryota</taxon>
        <taxon>Metazoa</taxon>
        <taxon>Ecdysozoa</taxon>
        <taxon>Arthropoda</taxon>
        <taxon>Chelicerata</taxon>
        <taxon>Arachnida</taxon>
        <taxon>Acari</taxon>
        <taxon>Acariformes</taxon>
        <taxon>Sarcoptiformes</taxon>
        <taxon>Astigmata</taxon>
        <taxon>Glycyphagoidea</taxon>
        <taxon>Echimyopodidae</taxon>
        <taxon>Blomia</taxon>
    </lineage>
</organism>
<dbReference type="NCBIfam" id="TIGR00729">
    <property type="entry name" value="ribonuclease HII"/>
    <property type="match status" value="1"/>
</dbReference>
<evidence type="ECO:0000256" key="5">
    <source>
        <dbReference type="ARBA" id="ARBA00022723"/>
    </source>
</evidence>
<evidence type="ECO:0000256" key="6">
    <source>
        <dbReference type="ARBA" id="ARBA00022759"/>
    </source>
</evidence>
<evidence type="ECO:0000256" key="10">
    <source>
        <dbReference type="RuleBase" id="RU003515"/>
    </source>
</evidence>
<evidence type="ECO:0000256" key="9">
    <source>
        <dbReference type="PROSITE-ProRule" id="PRU01319"/>
    </source>
</evidence>
<dbReference type="FunFam" id="3.30.420.10:FF:000016">
    <property type="entry name" value="Ribonuclease"/>
    <property type="match status" value="1"/>
</dbReference>
<dbReference type="GO" id="GO:0004523">
    <property type="term" value="F:RNA-DNA hybrid ribonuclease activity"/>
    <property type="evidence" value="ECO:0007669"/>
    <property type="project" value="UniProtKB-UniRule"/>
</dbReference>
<dbReference type="GO" id="GO:0046872">
    <property type="term" value="F:metal ion binding"/>
    <property type="evidence" value="ECO:0007669"/>
    <property type="project" value="UniProtKB-KW"/>
</dbReference>
<dbReference type="AlphaFoldDB" id="A0A9Q0RN59"/>
<dbReference type="EMBL" id="JAPWDV010000001">
    <property type="protein sequence ID" value="KAJ6222068.1"/>
    <property type="molecule type" value="Genomic_DNA"/>
</dbReference>
<dbReference type="InterPro" id="IPR023160">
    <property type="entry name" value="RNase_HII_hlx-loop-hlx_cap_dom"/>
</dbReference>
<dbReference type="Gene3D" id="3.30.420.10">
    <property type="entry name" value="Ribonuclease H-like superfamily/Ribonuclease H"/>
    <property type="match status" value="1"/>
</dbReference>
<accession>A0A9Q0RN59</accession>
<dbReference type="GO" id="GO:0003723">
    <property type="term" value="F:RNA binding"/>
    <property type="evidence" value="ECO:0007669"/>
    <property type="project" value="UniProtKB-UniRule"/>
</dbReference>